<gene>
    <name evidence="1" type="ORF">G7B40_001130</name>
</gene>
<evidence type="ECO:0000313" key="2">
    <source>
        <dbReference type="Proteomes" id="UP000667802"/>
    </source>
</evidence>
<comment type="caution">
    <text evidence="1">The sequence shown here is derived from an EMBL/GenBank/DDBJ whole genome shotgun (WGS) entry which is preliminary data.</text>
</comment>
<dbReference type="Proteomes" id="UP000667802">
    <property type="component" value="Unassembled WGS sequence"/>
</dbReference>
<evidence type="ECO:0000313" key="1">
    <source>
        <dbReference type="EMBL" id="MDR9893188.1"/>
    </source>
</evidence>
<reference evidence="2" key="1">
    <citation type="journal article" date="2021" name="Science">
        <title>Hunting the eagle killer: A cyanobacterial neurotoxin causes vacuolar myelinopathy.</title>
        <authorList>
            <person name="Breinlinger S."/>
            <person name="Phillips T.J."/>
            <person name="Haram B.N."/>
            <person name="Mares J."/>
            <person name="Martinez Yerena J.A."/>
            <person name="Hrouzek P."/>
            <person name="Sobotka R."/>
            <person name="Henderson W.M."/>
            <person name="Schmieder P."/>
            <person name="Williams S.M."/>
            <person name="Lauderdale J.D."/>
            <person name="Wilde H.D."/>
            <person name="Gerrin W."/>
            <person name="Kust A."/>
            <person name="Washington J.W."/>
            <person name="Wagner C."/>
            <person name="Geier B."/>
            <person name="Liebeke M."/>
            <person name="Enke H."/>
            <person name="Niedermeyer T.H.J."/>
            <person name="Wilde S.B."/>
        </authorList>
    </citation>
    <scope>NUCLEOTIDE SEQUENCE [LARGE SCALE GENOMIC DNA]</scope>
    <source>
        <strain evidence="2">Thurmond2011</strain>
    </source>
</reference>
<sequence>MIVSRVGANYELHDNTMQNQAFISYLLRCTFCNAYTARLSESEENVHLSYVASGDRR</sequence>
<dbReference type="AlphaFoldDB" id="A0AAP5I4Y7"/>
<accession>A0AAP5I4Y7</accession>
<organism evidence="1 2">
    <name type="scientific">Aetokthonos hydrillicola Thurmond2011</name>
    <dbReference type="NCBI Taxonomy" id="2712845"/>
    <lineage>
        <taxon>Bacteria</taxon>
        <taxon>Bacillati</taxon>
        <taxon>Cyanobacteriota</taxon>
        <taxon>Cyanophyceae</taxon>
        <taxon>Nostocales</taxon>
        <taxon>Hapalosiphonaceae</taxon>
        <taxon>Aetokthonos</taxon>
    </lineage>
</organism>
<proteinExistence type="predicted"/>
<name>A0AAP5I4Y7_9CYAN</name>
<keyword evidence="2" id="KW-1185">Reference proteome</keyword>
<dbReference type="EMBL" id="JAALHA020000001">
    <property type="protein sequence ID" value="MDR9893188.1"/>
    <property type="molecule type" value="Genomic_DNA"/>
</dbReference>
<protein>
    <submittedName>
        <fullName evidence="1">Uncharacterized protein</fullName>
    </submittedName>
</protein>